<name>A0A7J7NDG4_9MAGN</name>
<comment type="caution">
    <text evidence="1">The sequence shown here is derived from an EMBL/GenBank/DDBJ whole genome shotgun (WGS) entry which is preliminary data.</text>
</comment>
<accession>A0A7J7NDG4</accession>
<sequence length="64" mass="7633">CKQLQIKVTDTKLFTWKTCAITKWHSQFCYKCYKKDMKIMVQSYEVLNVNFDENLHTLDTLGIP</sequence>
<dbReference type="AlphaFoldDB" id="A0A7J7NDG4"/>
<dbReference type="Proteomes" id="UP000541444">
    <property type="component" value="Unassembled WGS sequence"/>
</dbReference>
<protein>
    <submittedName>
        <fullName evidence="1">Uncharacterized protein</fullName>
    </submittedName>
</protein>
<gene>
    <name evidence="1" type="ORF">GIB67_000707</name>
</gene>
<organism evidence="1 2">
    <name type="scientific">Kingdonia uniflora</name>
    <dbReference type="NCBI Taxonomy" id="39325"/>
    <lineage>
        <taxon>Eukaryota</taxon>
        <taxon>Viridiplantae</taxon>
        <taxon>Streptophyta</taxon>
        <taxon>Embryophyta</taxon>
        <taxon>Tracheophyta</taxon>
        <taxon>Spermatophyta</taxon>
        <taxon>Magnoliopsida</taxon>
        <taxon>Ranunculales</taxon>
        <taxon>Circaeasteraceae</taxon>
        <taxon>Kingdonia</taxon>
    </lineage>
</organism>
<keyword evidence="2" id="KW-1185">Reference proteome</keyword>
<evidence type="ECO:0000313" key="1">
    <source>
        <dbReference type="EMBL" id="KAF6165123.1"/>
    </source>
</evidence>
<reference evidence="1 2" key="1">
    <citation type="journal article" date="2020" name="IScience">
        <title>Genome Sequencing of the Endangered Kingdonia uniflora (Circaeasteraceae, Ranunculales) Reveals Potential Mechanisms of Evolutionary Specialization.</title>
        <authorList>
            <person name="Sun Y."/>
            <person name="Deng T."/>
            <person name="Zhang A."/>
            <person name="Moore M.J."/>
            <person name="Landis J.B."/>
            <person name="Lin N."/>
            <person name="Zhang H."/>
            <person name="Zhang X."/>
            <person name="Huang J."/>
            <person name="Zhang X."/>
            <person name="Sun H."/>
            <person name="Wang H."/>
        </authorList>
    </citation>
    <scope>NUCLEOTIDE SEQUENCE [LARGE SCALE GENOMIC DNA]</scope>
    <source>
        <strain evidence="1">TB1705</strain>
        <tissue evidence="1">Leaf</tissue>
    </source>
</reference>
<feature type="non-terminal residue" evidence="1">
    <location>
        <position position="1"/>
    </location>
</feature>
<proteinExistence type="predicted"/>
<dbReference type="EMBL" id="JACGCM010000859">
    <property type="protein sequence ID" value="KAF6165123.1"/>
    <property type="molecule type" value="Genomic_DNA"/>
</dbReference>
<evidence type="ECO:0000313" key="2">
    <source>
        <dbReference type="Proteomes" id="UP000541444"/>
    </source>
</evidence>